<accession>A0A922HUU6</accession>
<protein>
    <submittedName>
        <fullName evidence="2">Uncharacterized protein</fullName>
    </submittedName>
</protein>
<name>A0A922HUU6_DERFA</name>
<reference evidence="2" key="2">
    <citation type="journal article" date="2022" name="Res Sq">
        <title>Comparative Genomics Reveals Insights into the Divergent Evolution of Astigmatic Mites and Household Pest Adaptations.</title>
        <authorList>
            <person name="Xiong Q."/>
            <person name="Wan A.T.-Y."/>
            <person name="Liu X.-Y."/>
            <person name="Fung C.S.-H."/>
            <person name="Xiao X."/>
            <person name="Malainual N."/>
            <person name="Hou J."/>
            <person name="Wang L."/>
            <person name="Wang M."/>
            <person name="Yang K."/>
            <person name="Cui Y."/>
            <person name="Leung E."/>
            <person name="Nong W."/>
            <person name="Shin S.-K."/>
            <person name="Au S."/>
            <person name="Jeong K.Y."/>
            <person name="Chew F.T."/>
            <person name="Hui J."/>
            <person name="Leung T.F."/>
            <person name="Tungtrongchitr A."/>
            <person name="Zhong N."/>
            <person name="Liu Z."/>
            <person name="Tsui S."/>
        </authorList>
    </citation>
    <scope>NUCLEOTIDE SEQUENCE</scope>
    <source>
        <strain evidence="2">Derf</strain>
        <tissue evidence="2">Whole organism</tissue>
    </source>
</reference>
<evidence type="ECO:0000313" key="2">
    <source>
        <dbReference type="EMBL" id="KAH9506682.1"/>
    </source>
</evidence>
<feature type="region of interest" description="Disordered" evidence="1">
    <location>
        <begin position="95"/>
        <end position="118"/>
    </location>
</feature>
<dbReference type="AlphaFoldDB" id="A0A922HUU6"/>
<organism evidence="2 3">
    <name type="scientific">Dermatophagoides farinae</name>
    <name type="common">American house dust mite</name>
    <dbReference type="NCBI Taxonomy" id="6954"/>
    <lineage>
        <taxon>Eukaryota</taxon>
        <taxon>Metazoa</taxon>
        <taxon>Ecdysozoa</taxon>
        <taxon>Arthropoda</taxon>
        <taxon>Chelicerata</taxon>
        <taxon>Arachnida</taxon>
        <taxon>Acari</taxon>
        <taxon>Acariformes</taxon>
        <taxon>Sarcoptiformes</taxon>
        <taxon>Astigmata</taxon>
        <taxon>Psoroptidia</taxon>
        <taxon>Analgoidea</taxon>
        <taxon>Pyroglyphidae</taxon>
        <taxon>Dermatophagoidinae</taxon>
        <taxon>Dermatophagoides</taxon>
    </lineage>
</organism>
<evidence type="ECO:0000313" key="3">
    <source>
        <dbReference type="Proteomes" id="UP000790347"/>
    </source>
</evidence>
<evidence type="ECO:0000256" key="1">
    <source>
        <dbReference type="SAM" id="MobiDB-lite"/>
    </source>
</evidence>
<reference evidence="2" key="1">
    <citation type="submission" date="2013-05" db="EMBL/GenBank/DDBJ databases">
        <authorList>
            <person name="Yim A.K.Y."/>
            <person name="Chan T.F."/>
            <person name="Ji K.M."/>
            <person name="Liu X.Y."/>
            <person name="Zhou J.W."/>
            <person name="Li R.Q."/>
            <person name="Yang K.Y."/>
            <person name="Li J."/>
            <person name="Li M."/>
            <person name="Law P.T.W."/>
            <person name="Wu Y.L."/>
            <person name="Cai Z.L."/>
            <person name="Qin H."/>
            <person name="Bao Y."/>
            <person name="Leung R.K.K."/>
            <person name="Ng P.K.S."/>
            <person name="Zou J."/>
            <person name="Zhong X.J."/>
            <person name="Ran P.X."/>
            <person name="Zhong N.S."/>
            <person name="Liu Z.G."/>
            <person name="Tsui S.K.W."/>
        </authorList>
    </citation>
    <scope>NUCLEOTIDE SEQUENCE</scope>
    <source>
        <strain evidence="2">Derf</strain>
        <tissue evidence="2">Whole organism</tissue>
    </source>
</reference>
<sequence>MDLYWDVYTMNNHLPPVRIVFDPVVYRHRDGGNGGDDPDVVLVRVRCCVRLVNEQPLGTGFESVITFTDDELLQQLVTDDIVDMVAADDDDVGGGGGLFEIDDDGGGDDNGIFGPKQF</sequence>
<keyword evidence="3" id="KW-1185">Reference proteome</keyword>
<proteinExistence type="predicted"/>
<gene>
    <name evidence="2" type="ORF">DERF_011401</name>
</gene>
<dbReference type="EMBL" id="ASGP02000005">
    <property type="protein sequence ID" value="KAH9506682.1"/>
    <property type="molecule type" value="Genomic_DNA"/>
</dbReference>
<dbReference type="Proteomes" id="UP000790347">
    <property type="component" value="Unassembled WGS sequence"/>
</dbReference>
<comment type="caution">
    <text evidence="2">The sequence shown here is derived from an EMBL/GenBank/DDBJ whole genome shotgun (WGS) entry which is preliminary data.</text>
</comment>